<sequence>MDMWMLQLNINPELSNMVNATSKSTLFMLQPSWEKKWECLLKLKGTVENVADLVEKVAGVAEKEYEKLPNHGKLRNSGICWVDKLKREVIETASETFKHSKNLLGK</sequence>
<keyword evidence="2" id="KW-1185">Reference proteome</keyword>
<dbReference type="InParanoid" id="A0A2K2BGJ9"/>
<dbReference type="Proteomes" id="UP000006729">
    <property type="component" value="Chromosome 2"/>
</dbReference>
<proteinExistence type="predicted"/>
<dbReference type="EMBL" id="CM009291">
    <property type="protein sequence ID" value="PNT48906.1"/>
    <property type="molecule type" value="Genomic_DNA"/>
</dbReference>
<dbReference type="AlphaFoldDB" id="A0A2K2BGJ9"/>
<organism evidence="1 2">
    <name type="scientific">Populus trichocarpa</name>
    <name type="common">Western balsam poplar</name>
    <name type="synonym">Populus balsamifera subsp. trichocarpa</name>
    <dbReference type="NCBI Taxonomy" id="3694"/>
    <lineage>
        <taxon>Eukaryota</taxon>
        <taxon>Viridiplantae</taxon>
        <taxon>Streptophyta</taxon>
        <taxon>Embryophyta</taxon>
        <taxon>Tracheophyta</taxon>
        <taxon>Spermatophyta</taxon>
        <taxon>Magnoliopsida</taxon>
        <taxon>eudicotyledons</taxon>
        <taxon>Gunneridae</taxon>
        <taxon>Pentapetalae</taxon>
        <taxon>rosids</taxon>
        <taxon>fabids</taxon>
        <taxon>Malpighiales</taxon>
        <taxon>Salicaceae</taxon>
        <taxon>Saliceae</taxon>
        <taxon>Populus</taxon>
    </lineage>
</organism>
<evidence type="ECO:0000313" key="2">
    <source>
        <dbReference type="Proteomes" id="UP000006729"/>
    </source>
</evidence>
<protein>
    <submittedName>
        <fullName evidence="1">Uncharacterized protein</fullName>
    </submittedName>
</protein>
<gene>
    <name evidence="1" type="ORF">POPTR_002G101700</name>
</gene>
<accession>A0A2K2BGJ9</accession>
<evidence type="ECO:0000313" key="1">
    <source>
        <dbReference type="EMBL" id="PNT48906.1"/>
    </source>
</evidence>
<reference evidence="1 2" key="1">
    <citation type="journal article" date="2006" name="Science">
        <title>The genome of black cottonwood, Populus trichocarpa (Torr. &amp; Gray).</title>
        <authorList>
            <person name="Tuskan G.A."/>
            <person name="Difazio S."/>
            <person name="Jansson S."/>
            <person name="Bohlmann J."/>
            <person name="Grigoriev I."/>
            <person name="Hellsten U."/>
            <person name="Putnam N."/>
            <person name="Ralph S."/>
            <person name="Rombauts S."/>
            <person name="Salamov A."/>
            <person name="Schein J."/>
            <person name="Sterck L."/>
            <person name="Aerts A."/>
            <person name="Bhalerao R.R."/>
            <person name="Bhalerao R.P."/>
            <person name="Blaudez D."/>
            <person name="Boerjan W."/>
            <person name="Brun A."/>
            <person name="Brunner A."/>
            <person name="Busov V."/>
            <person name="Campbell M."/>
            <person name="Carlson J."/>
            <person name="Chalot M."/>
            <person name="Chapman J."/>
            <person name="Chen G.L."/>
            <person name="Cooper D."/>
            <person name="Coutinho P.M."/>
            <person name="Couturier J."/>
            <person name="Covert S."/>
            <person name="Cronk Q."/>
            <person name="Cunningham R."/>
            <person name="Davis J."/>
            <person name="Degroeve S."/>
            <person name="Dejardin A."/>
            <person name="Depamphilis C."/>
            <person name="Detter J."/>
            <person name="Dirks B."/>
            <person name="Dubchak I."/>
            <person name="Duplessis S."/>
            <person name="Ehlting J."/>
            <person name="Ellis B."/>
            <person name="Gendler K."/>
            <person name="Goodstein D."/>
            <person name="Gribskov M."/>
            <person name="Grimwood J."/>
            <person name="Groover A."/>
            <person name="Gunter L."/>
            <person name="Hamberger B."/>
            <person name="Heinze B."/>
            <person name="Helariutta Y."/>
            <person name="Henrissat B."/>
            <person name="Holligan D."/>
            <person name="Holt R."/>
            <person name="Huang W."/>
            <person name="Islam-Faridi N."/>
            <person name="Jones S."/>
            <person name="Jones-Rhoades M."/>
            <person name="Jorgensen R."/>
            <person name="Joshi C."/>
            <person name="Kangasjarvi J."/>
            <person name="Karlsson J."/>
            <person name="Kelleher C."/>
            <person name="Kirkpatrick R."/>
            <person name="Kirst M."/>
            <person name="Kohler A."/>
            <person name="Kalluri U."/>
            <person name="Larimer F."/>
            <person name="Leebens-Mack J."/>
            <person name="Leple J.C."/>
            <person name="Locascio P."/>
            <person name="Lou Y."/>
            <person name="Lucas S."/>
            <person name="Martin F."/>
            <person name="Montanini B."/>
            <person name="Napoli C."/>
            <person name="Nelson D.R."/>
            <person name="Nelson C."/>
            <person name="Nieminen K."/>
            <person name="Nilsson O."/>
            <person name="Pereda V."/>
            <person name="Peter G."/>
            <person name="Philippe R."/>
            <person name="Pilate G."/>
            <person name="Poliakov A."/>
            <person name="Razumovskaya J."/>
            <person name="Richardson P."/>
            <person name="Rinaldi C."/>
            <person name="Ritland K."/>
            <person name="Rouze P."/>
            <person name="Ryaboy D."/>
            <person name="Schmutz J."/>
            <person name="Schrader J."/>
            <person name="Segerman B."/>
            <person name="Shin H."/>
            <person name="Siddiqui A."/>
            <person name="Sterky F."/>
            <person name="Terry A."/>
            <person name="Tsai C.J."/>
            <person name="Uberbacher E."/>
            <person name="Unneberg P."/>
            <person name="Vahala J."/>
            <person name="Wall K."/>
            <person name="Wessler S."/>
            <person name="Yang G."/>
            <person name="Yin T."/>
            <person name="Douglas C."/>
            <person name="Marra M."/>
            <person name="Sandberg G."/>
            <person name="Van de Peer Y."/>
            <person name="Rokhsar D."/>
        </authorList>
    </citation>
    <scope>NUCLEOTIDE SEQUENCE [LARGE SCALE GENOMIC DNA]</scope>
    <source>
        <strain evidence="2">cv. Nisqually</strain>
    </source>
</reference>
<name>A0A2K2BGJ9_POPTR</name>